<dbReference type="AlphaFoldDB" id="A0A343TLK7"/>
<evidence type="ECO:0000313" key="2">
    <source>
        <dbReference type="EMBL" id="AUX09979.1"/>
    </source>
</evidence>
<dbReference type="GeneID" id="37878714"/>
<dbReference type="SUPFAM" id="SSF51366">
    <property type="entry name" value="Ribulose-phoshate binding barrel"/>
    <property type="match status" value="1"/>
</dbReference>
<evidence type="ECO:0000256" key="1">
    <source>
        <dbReference type="ARBA" id="ARBA00006007"/>
    </source>
</evidence>
<reference evidence="3" key="1">
    <citation type="submission" date="2017-11" db="EMBL/GenBank/DDBJ databases">
        <title>Phenotypic and genomic properties of facultatively anaerobic sulfur-reducing natronoarchaea from hypersaline soda lakes.</title>
        <authorList>
            <person name="Sorokin D.Y."/>
            <person name="Kublanov I.V."/>
            <person name="Roman P."/>
            <person name="Sinninghe Damste J.S."/>
            <person name="Golyshin P.N."/>
            <person name="Rojo D."/>
            <person name="Ciordia S."/>
            <person name="Mena M.D.C."/>
            <person name="Ferrer M."/>
            <person name="Messina E."/>
            <person name="Smedile F."/>
            <person name="La Spada G."/>
            <person name="La Cono V."/>
            <person name="Yakimov M.M."/>
        </authorList>
    </citation>
    <scope>NUCLEOTIDE SEQUENCE [LARGE SCALE GENOMIC DNA]</scope>
    <source>
        <strain evidence="3">AArc-Sl</strain>
    </source>
</reference>
<protein>
    <submittedName>
        <fullName evidence="2">Membrane complex biogenesis protein, BtpA family</fullName>
    </submittedName>
</protein>
<evidence type="ECO:0000313" key="3">
    <source>
        <dbReference type="Proteomes" id="UP000263012"/>
    </source>
</evidence>
<name>A0A343TLK7_9EURY</name>
<dbReference type="InterPro" id="IPR013785">
    <property type="entry name" value="Aldolase_TIM"/>
</dbReference>
<proteinExistence type="inferred from homology"/>
<dbReference type="Proteomes" id="UP000263012">
    <property type="component" value="Chromosome"/>
</dbReference>
<comment type="similarity">
    <text evidence="1">Belongs to the BtpA family.</text>
</comment>
<dbReference type="OrthoDB" id="38543at2157"/>
<dbReference type="CDD" id="cd04722">
    <property type="entry name" value="TIM_phosphate_binding"/>
    <property type="match status" value="1"/>
</dbReference>
<dbReference type="PIRSF" id="PIRSF005956">
    <property type="entry name" value="BtpA"/>
    <property type="match status" value="1"/>
</dbReference>
<keyword evidence="3" id="KW-1185">Reference proteome</keyword>
<dbReference type="InterPro" id="IPR011060">
    <property type="entry name" value="RibuloseP-bd_barrel"/>
</dbReference>
<accession>A0A343TLK7</accession>
<sequence>MNVRNPSEFLVIGMVHLPPLPGAPDSTGIDDAVKRATADADALERGGVDAVLVENFGDAPFYPDEVPKHTVASMTRIATELQGVVDVPVGINVLRNDVPAAVAVAGAIGGQFVRANVHAGARITDQGDLQGRAHETIRLRERIDPEIAVLADVDVKHSQPISPEYDPLVAVEDVVERGLADGVLVSGSSTGTRADPEQVSNVRDAVAKTSRNPPVFVGSGVTVDNVERYLDVADGAIVGSAFKSDGNPRNPVEEKRVEALVRRVRREG</sequence>
<dbReference type="PANTHER" id="PTHR21381:SF3">
    <property type="entry name" value="SGC REGION PROTEIN SGCQ-RELATED"/>
    <property type="match status" value="1"/>
</dbReference>
<dbReference type="KEGG" id="hdf:AArcSl_2357"/>
<dbReference type="InterPro" id="IPR005137">
    <property type="entry name" value="BtpA"/>
</dbReference>
<organism evidence="2 3">
    <name type="scientific">Halalkaliarchaeum desulfuricum</name>
    <dbReference type="NCBI Taxonomy" id="2055893"/>
    <lineage>
        <taxon>Archaea</taxon>
        <taxon>Methanobacteriati</taxon>
        <taxon>Methanobacteriota</taxon>
        <taxon>Stenosarchaea group</taxon>
        <taxon>Halobacteria</taxon>
        <taxon>Halobacteriales</taxon>
        <taxon>Haloferacaceae</taxon>
        <taxon>Halalkaliarchaeum</taxon>
    </lineage>
</organism>
<dbReference type="RefSeq" id="WP_119819447.1">
    <property type="nucleotide sequence ID" value="NZ_CP025066.1"/>
</dbReference>
<dbReference type="Gene3D" id="3.20.20.70">
    <property type="entry name" value="Aldolase class I"/>
    <property type="match status" value="1"/>
</dbReference>
<dbReference type="EMBL" id="CP025066">
    <property type="protein sequence ID" value="AUX09979.1"/>
    <property type="molecule type" value="Genomic_DNA"/>
</dbReference>
<gene>
    <name evidence="2" type="ORF">AArcSl_2357</name>
</gene>
<dbReference type="Pfam" id="PF03437">
    <property type="entry name" value="BtpA"/>
    <property type="match status" value="1"/>
</dbReference>
<dbReference type="PANTHER" id="PTHR21381">
    <property type="entry name" value="ZGC:162297"/>
    <property type="match status" value="1"/>
</dbReference>
<dbReference type="NCBIfam" id="TIGR00259">
    <property type="entry name" value="thylakoid_BtpA"/>
    <property type="match status" value="1"/>
</dbReference>